<dbReference type="InterPro" id="IPR002509">
    <property type="entry name" value="NODB_dom"/>
</dbReference>
<evidence type="ECO:0000256" key="2">
    <source>
        <dbReference type="ARBA" id="ARBA00022723"/>
    </source>
</evidence>
<gene>
    <name evidence="7" type="ORF">POCULU_LOCUS4940</name>
</gene>
<dbReference type="Proteomes" id="UP000789572">
    <property type="component" value="Unassembled WGS sequence"/>
</dbReference>
<name>A0A9N9FQI9_9GLOM</name>
<reference evidence="7" key="1">
    <citation type="submission" date="2021-06" db="EMBL/GenBank/DDBJ databases">
        <authorList>
            <person name="Kallberg Y."/>
            <person name="Tangrot J."/>
            <person name="Rosling A."/>
        </authorList>
    </citation>
    <scope>NUCLEOTIDE SEQUENCE</scope>
    <source>
        <strain evidence="7">IA702</strain>
    </source>
</reference>
<evidence type="ECO:0000313" key="8">
    <source>
        <dbReference type="Proteomes" id="UP000789572"/>
    </source>
</evidence>
<dbReference type="PANTHER" id="PTHR46471">
    <property type="entry name" value="CHITIN DEACETYLASE"/>
    <property type="match status" value="1"/>
</dbReference>
<dbReference type="Gene3D" id="3.20.20.370">
    <property type="entry name" value="Glycoside hydrolase/deacetylase"/>
    <property type="match status" value="1"/>
</dbReference>
<dbReference type="Pfam" id="PF01522">
    <property type="entry name" value="Polysacc_deac_1"/>
    <property type="match status" value="1"/>
</dbReference>
<dbReference type="GO" id="GO:0046872">
    <property type="term" value="F:metal ion binding"/>
    <property type="evidence" value="ECO:0007669"/>
    <property type="project" value="UniProtKB-KW"/>
</dbReference>
<protein>
    <submittedName>
        <fullName evidence="7">5836_t:CDS:1</fullName>
    </submittedName>
</protein>
<dbReference type="InterPro" id="IPR011330">
    <property type="entry name" value="Glyco_hydro/deAcase_b/a-brl"/>
</dbReference>
<keyword evidence="8" id="KW-1185">Reference proteome</keyword>
<proteinExistence type="predicted"/>
<dbReference type="GO" id="GO:0016810">
    <property type="term" value="F:hydrolase activity, acting on carbon-nitrogen (but not peptide) bonds"/>
    <property type="evidence" value="ECO:0007669"/>
    <property type="project" value="InterPro"/>
</dbReference>
<dbReference type="SUPFAM" id="SSF88713">
    <property type="entry name" value="Glycoside hydrolase/deacetylase"/>
    <property type="match status" value="1"/>
</dbReference>
<comment type="caution">
    <text evidence="7">The sequence shown here is derived from an EMBL/GenBank/DDBJ whole genome shotgun (WGS) entry which is preliminary data.</text>
</comment>
<evidence type="ECO:0000256" key="4">
    <source>
        <dbReference type="ARBA" id="ARBA00022801"/>
    </source>
</evidence>
<dbReference type="CDD" id="cd10951">
    <property type="entry name" value="CE4_ClCDA_like"/>
    <property type="match status" value="1"/>
</dbReference>
<dbReference type="OrthoDB" id="2125469at2759"/>
<evidence type="ECO:0000256" key="5">
    <source>
        <dbReference type="ARBA" id="ARBA00023277"/>
    </source>
</evidence>
<dbReference type="EMBL" id="CAJVPJ010000690">
    <property type="protein sequence ID" value="CAG8549386.1"/>
    <property type="molecule type" value="Genomic_DNA"/>
</dbReference>
<evidence type="ECO:0000256" key="1">
    <source>
        <dbReference type="ARBA" id="ARBA00001941"/>
    </source>
</evidence>
<dbReference type="PANTHER" id="PTHR46471:SF2">
    <property type="entry name" value="CHITIN DEACETYLASE-RELATED"/>
    <property type="match status" value="1"/>
</dbReference>
<comment type="cofactor">
    <cofactor evidence="1">
        <name>Co(2+)</name>
        <dbReference type="ChEBI" id="CHEBI:48828"/>
    </cofactor>
</comment>
<dbReference type="PROSITE" id="PS51677">
    <property type="entry name" value="NODB"/>
    <property type="match status" value="1"/>
</dbReference>
<evidence type="ECO:0000256" key="3">
    <source>
        <dbReference type="ARBA" id="ARBA00022729"/>
    </source>
</evidence>
<keyword evidence="3" id="KW-0732">Signal</keyword>
<dbReference type="AlphaFoldDB" id="A0A9N9FQI9"/>
<feature type="domain" description="NodB homology" evidence="6">
    <location>
        <begin position="33"/>
        <end position="215"/>
    </location>
</feature>
<dbReference type="GO" id="GO:0005975">
    <property type="term" value="P:carbohydrate metabolic process"/>
    <property type="evidence" value="ECO:0007669"/>
    <property type="project" value="InterPro"/>
</dbReference>
<organism evidence="7 8">
    <name type="scientific">Paraglomus occultum</name>
    <dbReference type="NCBI Taxonomy" id="144539"/>
    <lineage>
        <taxon>Eukaryota</taxon>
        <taxon>Fungi</taxon>
        <taxon>Fungi incertae sedis</taxon>
        <taxon>Mucoromycota</taxon>
        <taxon>Glomeromycotina</taxon>
        <taxon>Glomeromycetes</taxon>
        <taxon>Paraglomerales</taxon>
        <taxon>Paraglomeraceae</taxon>
        <taxon>Paraglomus</taxon>
    </lineage>
</organism>
<keyword evidence="5" id="KW-0119">Carbohydrate metabolism</keyword>
<evidence type="ECO:0000313" key="7">
    <source>
        <dbReference type="EMBL" id="CAG8549386.1"/>
    </source>
</evidence>
<accession>A0A9N9FQI9</accession>
<keyword evidence="2" id="KW-0479">Metal-binding</keyword>
<evidence type="ECO:0000259" key="6">
    <source>
        <dbReference type="PROSITE" id="PS51677"/>
    </source>
</evidence>
<sequence>MLKIVGKTSAYARLAIAVPNGAGAVPLATTVSGQFALTFDDGSTELTTTLLDTLKSKGAKATFFVNGLNYRCIYDMADIIKRIVADGHQLAHHTWSHPDLTTLSDAQIIDEMTKLETAFRKIVGKVPRYMRPPYGAYDDRVRAVLGTLGYKMVLWDIDSGDSLGYSVSQSEQVYIDNSNYPAPHCALNHDPHSTTVNDVAPFAIDLLQGKGYTLSTFGQCVGDTTGWYKETTTPGTRDNTWVC</sequence>
<keyword evidence="4" id="KW-0378">Hydrolase</keyword>